<keyword evidence="3" id="KW-1185">Reference proteome</keyword>
<accession>A0A6A4Q8K8</accession>
<dbReference type="PANTHER" id="PTHR36063">
    <property type="entry name" value="ARABIDOPSIS THALIANA GENOMIC DNA, CHROMOSOME 5, P1 CLONE:MOK16"/>
    <property type="match status" value="1"/>
</dbReference>
<proteinExistence type="predicted"/>
<dbReference type="OrthoDB" id="1044997at2759"/>
<evidence type="ECO:0000256" key="1">
    <source>
        <dbReference type="SAM" id="Phobius"/>
    </source>
</evidence>
<dbReference type="PANTHER" id="PTHR36063:SF3">
    <property type="entry name" value="PROTEIN, PUTATIVE-RELATED"/>
    <property type="match status" value="1"/>
</dbReference>
<comment type="caution">
    <text evidence="2">The sequence shown here is derived from an EMBL/GenBank/DDBJ whole genome shotgun (WGS) entry which is preliminary data.</text>
</comment>
<gene>
    <name evidence="2" type="ORF">Lalb_Chr07g0187531</name>
</gene>
<keyword evidence="1" id="KW-0472">Membrane</keyword>
<evidence type="ECO:0000313" key="2">
    <source>
        <dbReference type="EMBL" id="KAE9610525.1"/>
    </source>
</evidence>
<evidence type="ECO:0000313" key="3">
    <source>
        <dbReference type="Proteomes" id="UP000447434"/>
    </source>
</evidence>
<keyword evidence="1" id="KW-0812">Transmembrane</keyword>
<organism evidence="2 3">
    <name type="scientific">Lupinus albus</name>
    <name type="common">White lupine</name>
    <name type="synonym">Lupinus termis</name>
    <dbReference type="NCBI Taxonomy" id="3870"/>
    <lineage>
        <taxon>Eukaryota</taxon>
        <taxon>Viridiplantae</taxon>
        <taxon>Streptophyta</taxon>
        <taxon>Embryophyta</taxon>
        <taxon>Tracheophyta</taxon>
        <taxon>Spermatophyta</taxon>
        <taxon>Magnoliopsida</taxon>
        <taxon>eudicotyledons</taxon>
        <taxon>Gunneridae</taxon>
        <taxon>Pentapetalae</taxon>
        <taxon>rosids</taxon>
        <taxon>fabids</taxon>
        <taxon>Fabales</taxon>
        <taxon>Fabaceae</taxon>
        <taxon>Papilionoideae</taxon>
        <taxon>50 kb inversion clade</taxon>
        <taxon>genistoids sensu lato</taxon>
        <taxon>core genistoids</taxon>
        <taxon>Genisteae</taxon>
        <taxon>Lupinus</taxon>
    </lineage>
</organism>
<feature type="transmembrane region" description="Helical" evidence="1">
    <location>
        <begin position="55"/>
        <end position="75"/>
    </location>
</feature>
<dbReference type="Proteomes" id="UP000447434">
    <property type="component" value="Chromosome 7"/>
</dbReference>
<name>A0A6A4Q8K8_LUPAL</name>
<sequence length="77" mass="9089">MLKKMVKEVEGILQNCGEVAPSLYITPQNISHSYPRLEPIIEEESEWFQIMPKRMLFLVPAFISFISYFLLYRYISA</sequence>
<protein>
    <submittedName>
        <fullName evidence="2">Uncharacterized protein</fullName>
    </submittedName>
</protein>
<dbReference type="EMBL" id="WOCE01000007">
    <property type="protein sequence ID" value="KAE9610525.1"/>
    <property type="molecule type" value="Genomic_DNA"/>
</dbReference>
<reference evidence="3" key="1">
    <citation type="journal article" date="2020" name="Nat. Commun.">
        <title>Genome sequence of the cluster root forming white lupin.</title>
        <authorList>
            <person name="Hufnagel B."/>
            <person name="Marques A."/>
            <person name="Soriano A."/>
            <person name="Marques L."/>
            <person name="Divol F."/>
            <person name="Doumas P."/>
            <person name="Sallet E."/>
            <person name="Mancinotti D."/>
            <person name="Carrere S."/>
            <person name="Marande W."/>
            <person name="Arribat S."/>
            <person name="Keller J."/>
            <person name="Huneau C."/>
            <person name="Blein T."/>
            <person name="Aime D."/>
            <person name="Laguerre M."/>
            <person name="Taylor J."/>
            <person name="Schubert V."/>
            <person name="Nelson M."/>
            <person name="Geu-Flores F."/>
            <person name="Crespi M."/>
            <person name="Gallardo-Guerrero K."/>
            <person name="Delaux P.-M."/>
            <person name="Salse J."/>
            <person name="Berges H."/>
            <person name="Guyot R."/>
            <person name="Gouzy J."/>
            <person name="Peret B."/>
        </authorList>
    </citation>
    <scope>NUCLEOTIDE SEQUENCE [LARGE SCALE GENOMIC DNA]</scope>
    <source>
        <strain evidence="3">cv. Amiga</strain>
    </source>
</reference>
<dbReference type="AlphaFoldDB" id="A0A6A4Q8K8"/>
<keyword evidence="1" id="KW-1133">Transmembrane helix</keyword>